<dbReference type="EMBL" id="OCNK01000002">
    <property type="protein sequence ID" value="SOD98999.1"/>
    <property type="molecule type" value="Genomic_DNA"/>
</dbReference>
<dbReference type="InterPro" id="IPR006015">
    <property type="entry name" value="Universal_stress_UspA"/>
</dbReference>
<accession>A0A286GV48</accession>
<dbReference type="Gene3D" id="3.40.50.620">
    <property type="entry name" value="HUPs"/>
    <property type="match status" value="1"/>
</dbReference>
<dbReference type="CDD" id="cd00293">
    <property type="entry name" value="USP-like"/>
    <property type="match status" value="1"/>
</dbReference>
<evidence type="ECO:0000256" key="1">
    <source>
        <dbReference type="ARBA" id="ARBA00008791"/>
    </source>
</evidence>
<evidence type="ECO:0000313" key="3">
    <source>
        <dbReference type="EMBL" id="SOD98999.1"/>
    </source>
</evidence>
<keyword evidence="4" id="KW-1185">Reference proteome</keyword>
<evidence type="ECO:0000313" key="4">
    <source>
        <dbReference type="Proteomes" id="UP000219482"/>
    </source>
</evidence>
<gene>
    <name evidence="3" type="ORF">SAMN06272739_2129</name>
</gene>
<protein>
    <submittedName>
        <fullName evidence="3">Universal stress protein family protein</fullName>
    </submittedName>
</protein>
<dbReference type="InterPro" id="IPR014729">
    <property type="entry name" value="Rossmann-like_a/b/a_fold"/>
</dbReference>
<proteinExistence type="inferred from homology"/>
<dbReference type="RefSeq" id="WP_097183818.1">
    <property type="nucleotide sequence ID" value="NZ_OCNK01000002.1"/>
</dbReference>
<sequence length="129" mass="13690">MTVLVGYIPTPEGEAAYAAGLAEARRRGEALVVINSPRENTPMHAAMAADSAIDRLRSEASTAGVDLEVRQEPYTGELADTVVRVAQETDASVIVIGLRHRSPVGKLIMGSTAQRILLEADRPVLAVKA</sequence>
<comment type="similarity">
    <text evidence="1">Belongs to the universal stress protein A family.</text>
</comment>
<evidence type="ECO:0000259" key="2">
    <source>
        <dbReference type="Pfam" id="PF00582"/>
    </source>
</evidence>
<dbReference type="InterPro" id="IPR006016">
    <property type="entry name" value="UspA"/>
</dbReference>
<dbReference type="PRINTS" id="PR01438">
    <property type="entry name" value="UNVRSLSTRESS"/>
</dbReference>
<dbReference type="SUPFAM" id="SSF52402">
    <property type="entry name" value="Adenine nucleotide alpha hydrolases-like"/>
    <property type="match status" value="1"/>
</dbReference>
<dbReference type="AlphaFoldDB" id="A0A286GV48"/>
<feature type="domain" description="UspA" evidence="2">
    <location>
        <begin position="2"/>
        <end position="128"/>
    </location>
</feature>
<dbReference type="Pfam" id="PF00582">
    <property type="entry name" value="Usp"/>
    <property type="match status" value="1"/>
</dbReference>
<reference evidence="4" key="1">
    <citation type="submission" date="2017-09" db="EMBL/GenBank/DDBJ databases">
        <authorList>
            <person name="Varghese N."/>
            <person name="Submissions S."/>
        </authorList>
    </citation>
    <scope>NUCLEOTIDE SEQUENCE [LARGE SCALE GENOMIC DNA]</scope>
    <source>
        <strain evidence="4">DSM 44270</strain>
    </source>
</reference>
<organism evidence="3 4">
    <name type="scientific">Blastococcus haudaquaticus</name>
    <dbReference type="NCBI Taxonomy" id="1938745"/>
    <lineage>
        <taxon>Bacteria</taxon>
        <taxon>Bacillati</taxon>
        <taxon>Actinomycetota</taxon>
        <taxon>Actinomycetes</taxon>
        <taxon>Geodermatophilales</taxon>
        <taxon>Geodermatophilaceae</taxon>
        <taxon>Blastococcus</taxon>
    </lineage>
</organism>
<dbReference type="PANTHER" id="PTHR46268:SF15">
    <property type="entry name" value="UNIVERSAL STRESS PROTEIN HP_0031"/>
    <property type="match status" value="1"/>
</dbReference>
<dbReference type="Proteomes" id="UP000219482">
    <property type="component" value="Unassembled WGS sequence"/>
</dbReference>
<dbReference type="PANTHER" id="PTHR46268">
    <property type="entry name" value="STRESS RESPONSE PROTEIN NHAX"/>
    <property type="match status" value="1"/>
</dbReference>
<dbReference type="OrthoDB" id="5419113at2"/>
<name>A0A286GV48_9ACTN</name>